<comment type="caution">
    <text evidence="2">The sequence shown here is derived from an EMBL/GenBank/DDBJ whole genome shotgun (WGS) entry which is preliminary data.</text>
</comment>
<dbReference type="AlphaFoldDB" id="A0A2Z6RZ56"/>
<evidence type="ECO:0000313" key="3">
    <source>
        <dbReference type="EMBL" id="GES98175.1"/>
    </source>
</evidence>
<proteinExistence type="predicted"/>
<feature type="compositionally biased region" description="Low complexity" evidence="1">
    <location>
        <begin position="99"/>
        <end position="117"/>
    </location>
</feature>
<feature type="region of interest" description="Disordered" evidence="1">
    <location>
        <begin position="1"/>
        <end position="42"/>
    </location>
</feature>
<reference evidence="2 4" key="1">
    <citation type="submission" date="2017-11" db="EMBL/GenBank/DDBJ databases">
        <title>The genome of Rhizophagus clarus HR1 reveals common genetic basis of auxotrophy among arbuscular mycorrhizal fungi.</title>
        <authorList>
            <person name="Kobayashi Y."/>
        </authorList>
    </citation>
    <scope>NUCLEOTIDE SEQUENCE [LARGE SCALE GENOMIC DNA]</scope>
    <source>
        <strain evidence="2 4">HR1</strain>
    </source>
</reference>
<feature type="region of interest" description="Disordered" evidence="1">
    <location>
        <begin position="79"/>
        <end position="117"/>
    </location>
</feature>
<accession>A0A2Z6RZ56</accession>
<evidence type="ECO:0000256" key="1">
    <source>
        <dbReference type="SAM" id="MobiDB-lite"/>
    </source>
</evidence>
<keyword evidence="4" id="KW-1185">Reference proteome</keyword>
<feature type="compositionally biased region" description="Polar residues" evidence="1">
    <location>
        <begin position="14"/>
        <end position="42"/>
    </location>
</feature>
<sequence length="179" mass="19720">MSNNASVASYNNAPCQQPTFNDSSYNTHYFQQPTSEDGSYNNIPYQQQISNIVSHNNIPNDTSPNSAFYQPSMSSDTLLKNAAIPPNHNHGSLNNISHNNYQQSTSNSISNNSSQPQFAIQNSPQPNIFPPINPSNITINSTYVIVIPAGTNPDIQNQFQQVHTYLNNSASTINSQTRT</sequence>
<evidence type="ECO:0000313" key="2">
    <source>
        <dbReference type="EMBL" id="GBC08206.1"/>
    </source>
</evidence>
<organism evidence="2 4">
    <name type="scientific">Rhizophagus clarus</name>
    <dbReference type="NCBI Taxonomy" id="94130"/>
    <lineage>
        <taxon>Eukaryota</taxon>
        <taxon>Fungi</taxon>
        <taxon>Fungi incertae sedis</taxon>
        <taxon>Mucoromycota</taxon>
        <taxon>Glomeromycotina</taxon>
        <taxon>Glomeromycetes</taxon>
        <taxon>Glomerales</taxon>
        <taxon>Glomeraceae</taxon>
        <taxon>Rhizophagus</taxon>
    </lineage>
</organism>
<gene>
    <name evidence="3" type="ORF">RCL2_002473400</name>
    <name evidence="2" type="ORF">RclHR1_07970008</name>
</gene>
<evidence type="ECO:0000313" key="4">
    <source>
        <dbReference type="Proteomes" id="UP000247702"/>
    </source>
</evidence>
<dbReference type="Proteomes" id="UP000247702">
    <property type="component" value="Unassembled WGS sequence"/>
</dbReference>
<name>A0A2Z6RZ56_9GLOM</name>
<dbReference type="OrthoDB" id="2401830at2759"/>
<protein>
    <submittedName>
        <fullName evidence="2">Uncharacterized protein</fullName>
    </submittedName>
</protein>
<reference evidence="3" key="2">
    <citation type="submission" date="2019-10" db="EMBL/GenBank/DDBJ databases">
        <title>Conservation and host-specific expression of non-tandemly repeated heterogenous ribosome RNA gene in arbuscular mycorrhizal fungi.</title>
        <authorList>
            <person name="Maeda T."/>
            <person name="Kobayashi Y."/>
            <person name="Nakagawa T."/>
            <person name="Ezawa T."/>
            <person name="Yamaguchi K."/>
            <person name="Bino T."/>
            <person name="Nishimoto Y."/>
            <person name="Shigenobu S."/>
            <person name="Kawaguchi M."/>
        </authorList>
    </citation>
    <scope>NUCLEOTIDE SEQUENCE</scope>
    <source>
        <strain evidence="3">HR1</strain>
    </source>
</reference>
<dbReference type="EMBL" id="BEXD01004200">
    <property type="protein sequence ID" value="GBC08206.1"/>
    <property type="molecule type" value="Genomic_DNA"/>
</dbReference>
<dbReference type="EMBL" id="BLAL01000262">
    <property type="protein sequence ID" value="GES98175.1"/>
    <property type="molecule type" value="Genomic_DNA"/>
</dbReference>
<dbReference type="Proteomes" id="UP000615446">
    <property type="component" value="Unassembled WGS sequence"/>
</dbReference>
<feature type="compositionally biased region" description="Low complexity" evidence="1">
    <location>
        <begin position="1"/>
        <end position="13"/>
    </location>
</feature>
<feature type="compositionally biased region" description="Polar residues" evidence="1">
    <location>
        <begin position="89"/>
        <end position="98"/>
    </location>
</feature>